<sequence>MAQYSDHLSLWLSGLEGADKYKVLNQVLADDCVFYSPVMHTPQKGKQLTFLYLASAFTVLLKEGKFRYCRILEQGHDAVLEFETEIDGIHINGVDMMTFNKAGQITEFKVMLRPLNALEKVRALMMAELEAAKSA</sequence>
<protein>
    <submittedName>
        <fullName evidence="1">Uncharacterized protein</fullName>
    </submittedName>
</protein>
<accession>A0A0M7A2K4</accession>
<dbReference type="AlphaFoldDB" id="A0A0M7A2K4"/>
<organism evidence="1 2">
    <name type="scientific">Roseibium alexandrii</name>
    <dbReference type="NCBI Taxonomy" id="388408"/>
    <lineage>
        <taxon>Bacteria</taxon>
        <taxon>Pseudomonadati</taxon>
        <taxon>Pseudomonadota</taxon>
        <taxon>Alphaproteobacteria</taxon>
        <taxon>Hyphomicrobiales</taxon>
        <taxon>Stappiaceae</taxon>
        <taxon>Roseibium</taxon>
    </lineage>
</organism>
<dbReference type="Proteomes" id="UP000053235">
    <property type="component" value="Unassembled WGS sequence"/>
</dbReference>
<dbReference type="SUPFAM" id="SSF54427">
    <property type="entry name" value="NTF2-like"/>
    <property type="match status" value="1"/>
</dbReference>
<gene>
    <name evidence="1" type="ORF">LAX5112_01892</name>
</gene>
<dbReference type="Gene3D" id="3.10.450.50">
    <property type="match status" value="1"/>
</dbReference>
<dbReference type="InterPro" id="IPR032710">
    <property type="entry name" value="NTF2-like_dom_sf"/>
</dbReference>
<evidence type="ECO:0000313" key="2">
    <source>
        <dbReference type="Proteomes" id="UP000053235"/>
    </source>
</evidence>
<name>A0A0M7A2K4_9HYPH</name>
<keyword evidence="2" id="KW-1185">Reference proteome</keyword>
<reference evidence="2" key="1">
    <citation type="submission" date="2015-07" db="EMBL/GenBank/DDBJ databases">
        <authorList>
            <person name="Rodrigo-Torres Lidia"/>
            <person name="Arahal R.David."/>
        </authorList>
    </citation>
    <scope>NUCLEOTIDE SEQUENCE [LARGE SCALE GENOMIC DNA]</scope>
    <source>
        <strain evidence="2">CECT 5112</strain>
    </source>
</reference>
<dbReference type="STRING" id="388408.LAX5112_01892"/>
<proteinExistence type="predicted"/>
<dbReference type="EMBL" id="CXWD01000006">
    <property type="protein sequence ID" value="CTQ68801.1"/>
    <property type="molecule type" value="Genomic_DNA"/>
</dbReference>
<evidence type="ECO:0000313" key="1">
    <source>
        <dbReference type="EMBL" id="CTQ68801.1"/>
    </source>
</evidence>
<dbReference type="OrthoDB" id="1163083at2"/>
<dbReference type="RefSeq" id="WP_055671588.1">
    <property type="nucleotide sequence ID" value="NZ_CXWD01000006.1"/>
</dbReference>